<dbReference type="RefSeq" id="WP_137195048.1">
    <property type="nucleotide sequence ID" value="NZ_CP039965.1"/>
</dbReference>
<feature type="chain" id="PRO_5020403840" evidence="4">
    <location>
        <begin position="26"/>
        <end position="339"/>
    </location>
</feature>
<name>A0A4P8EKI2_9RHOB</name>
<evidence type="ECO:0000313" key="6">
    <source>
        <dbReference type="Proteomes" id="UP000298631"/>
    </source>
</evidence>
<gene>
    <name evidence="5" type="ORF">EOK75_15930</name>
</gene>
<dbReference type="InterPro" id="IPR038404">
    <property type="entry name" value="TRAP_DctP_sf"/>
</dbReference>
<dbReference type="Proteomes" id="UP000298631">
    <property type="component" value="Plasmid unnamed1"/>
</dbReference>
<dbReference type="PANTHER" id="PTHR33376:SF5">
    <property type="entry name" value="EXTRACYTOPLASMIC SOLUTE RECEPTOR PROTEIN"/>
    <property type="match status" value="1"/>
</dbReference>
<keyword evidence="6" id="KW-1185">Reference proteome</keyword>
<dbReference type="KEGG" id="pseb:EOK75_15930"/>
<dbReference type="GO" id="GO:0055085">
    <property type="term" value="P:transmembrane transport"/>
    <property type="evidence" value="ECO:0007669"/>
    <property type="project" value="InterPro"/>
</dbReference>
<dbReference type="Gene3D" id="3.40.190.170">
    <property type="entry name" value="Bacterial extracellular solute-binding protein, family 7"/>
    <property type="match status" value="1"/>
</dbReference>
<dbReference type="Pfam" id="PF03480">
    <property type="entry name" value="DctP"/>
    <property type="match status" value="1"/>
</dbReference>
<feature type="signal peptide" evidence="4">
    <location>
        <begin position="1"/>
        <end position="25"/>
    </location>
</feature>
<evidence type="ECO:0000256" key="4">
    <source>
        <dbReference type="SAM" id="SignalP"/>
    </source>
</evidence>
<evidence type="ECO:0000313" key="5">
    <source>
        <dbReference type="EMBL" id="QCO57245.1"/>
    </source>
</evidence>
<comment type="subcellular location">
    <subcellularLocation>
        <location evidence="1">Periplasm</location>
    </subcellularLocation>
</comment>
<reference evidence="5 6" key="1">
    <citation type="submission" date="2019-05" db="EMBL/GenBank/DDBJ databases">
        <title>Pseudorhodobacter turbinis sp. nov., isolated from the gut of the Korean turban shell.</title>
        <authorList>
            <person name="Jeong Y.-S."/>
            <person name="Kang W.-R."/>
            <person name="Bae J.-W."/>
        </authorList>
    </citation>
    <scope>NUCLEOTIDE SEQUENCE [LARGE SCALE GENOMIC DNA]</scope>
    <source>
        <strain evidence="5 6">S12M18</strain>
        <plasmid evidence="5 6">unnamed1</plasmid>
    </source>
</reference>
<dbReference type="GO" id="GO:0042597">
    <property type="term" value="C:periplasmic space"/>
    <property type="evidence" value="ECO:0007669"/>
    <property type="project" value="UniProtKB-SubCell"/>
</dbReference>
<dbReference type="NCBIfam" id="NF037995">
    <property type="entry name" value="TRAP_S1"/>
    <property type="match status" value="1"/>
</dbReference>
<evidence type="ECO:0000256" key="2">
    <source>
        <dbReference type="ARBA" id="ARBA00022729"/>
    </source>
</evidence>
<dbReference type="EMBL" id="CP039965">
    <property type="protein sequence ID" value="QCO57245.1"/>
    <property type="molecule type" value="Genomic_DNA"/>
</dbReference>
<dbReference type="SUPFAM" id="SSF53850">
    <property type="entry name" value="Periplasmic binding protein-like II"/>
    <property type="match status" value="1"/>
</dbReference>
<keyword evidence="3" id="KW-0574">Periplasm</keyword>
<proteinExistence type="predicted"/>
<accession>A0A4P8EKI2</accession>
<organism evidence="5 6">
    <name type="scientific">Pseudorhodobacter turbinis</name>
    <dbReference type="NCBI Taxonomy" id="2500533"/>
    <lineage>
        <taxon>Bacteria</taxon>
        <taxon>Pseudomonadati</taxon>
        <taxon>Pseudomonadota</taxon>
        <taxon>Alphaproteobacteria</taxon>
        <taxon>Rhodobacterales</taxon>
        <taxon>Paracoccaceae</taxon>
        <taxon>Pseudorhodobacter</taxon>
    </lineage>
</organism>
<dbReference type="CDD" id="cd13603">
    <property type="entry name" value="PBP2_TRAP_Siap_TeaA_like"/>
    <property type="match status" value="1"/>
</dbReference>
<dbReference type="OrthoDB" id="9803763at2"/>
<geneLocation type="plasmid" evidence="5 6">
    <name>unnamed1</name>
</geneLocation>
<sequence length="339" mass="37462">MNRLLRNVSALSLAALMSMPVSVQAEEVIRIAGSLRPGSMMHGIIQTFIDNFNSKSGDDYKVEYQLVGNDQEMTQQVIRGRLEIGTTGLAGAAVSIPPGAVLSMPYLWNNDAQRRWATDNVVLPVLKDIFTENGLVVIGMGDAGWSNMFCKESCSTPEDIAGKRFRIPPAASARAFWEKVGVNGVQLSLPDFFTGLEQGMVEGGDLPLTFFVTTPAAQYAKTYVTTNQYHHEQIFFINKSYFEGLPENIQELLITAMPSTDEMRRRQDEDEVLQAAKFEAAGGKYILLSEDQKKVWADKVGDTHEALLTNLPEGATRIYEAVQEGKRQFAEQPEASAKP</sequence>
<protein>
    <submittedName>
        <fullName evidence="5">TRAP transporter substrate-binding protein</fullName>
    </submittedName>
</protein>
<keyword evidence="2 4" id="KW-0732">Signal</keyword>
<dbReference type="AlphaFoldDB" id="A0A4P8EKI2"/>
<evidence type="ECO:0000256" key="1">
    <source>
        <dbReference type="ARBA" id="ARBA00004418"/>
    </source>
</evidence>
<dbReference type="InterPro" id="IPR018389">
    <property type="entry name" value="DctP_fam"/>
</dbReference>
<dbReference type="PANTHER" id="PTHR33376">
    <property type="match status" value="1"/>
</dbReference>
<keyword evidence="5" id="KW-0614">Plasmid</keyword>
<evidence type="ECO:0000256" key="3">
    <source>
        <dbReference type="ARBA" id="ARBA00022764"/>
    </source>
</evidence>